<dbReference type="SUPFAM" id="SSF49899">
    <property type="entry name" value="Concanavalin A-like lectins/glucanases"/>
    <property type="match status" value="1"/>
</dbReference>
<dbReference type="GO" id="GO:0046872">
    <property type="term" value="F:metal ion binding"/>
    <property type="evidence" value="ECO:0007669"/>
    <property type="project" value="UniProtKB-KW"/>
</dbReference>
<evidence type="ECO:0000256" key="6">
    <source>
        <dbReference type="ARBA" id="ARBA00023157"/>
    </source>
</evidence>
<accession>G4YP91</accession>
<evidence type="ECO:0000256" key="2">
    <source>
        <dbReference type="ARBA" id="ARBA00022723"/>
    </source>
</evidence>
<dbReference type="PROSITE" id="PS51115">
    <property type="entry name" value="LAMININ_IVA"/>
    <property type="match status" value="1"/>
</dbReference>
<keyword evidence="2" id="KW-0479">Metal-binding</keyword>
<dbReference type="SUPFAM" id="SSF141072">
    <property type="entry name" value="CalX-like"/>
    <property type="match status" value="1"/>
</dbReference>
<evidence type="ECO:0000256" key="7">
    <source>
        <dbReference type="ARBA" id="ARBA00023180"/>
    </source>
</evidence>
<evidence type="ECO:0000256" key="5">
    <source>
        <dbReference type="ARBA" id="ARBA00022837"/>
    </source>
</evidence>
<keyword evidence="3" id="KW-0732">Signal</keyword>
<dbReference type="Gene3D" id="2.60.40.2030">
    <property type="match status" value="1"/>
</dbReference>
<dbReference type="InterPro" id="IPR000034">
    <property type="entry name" value="Laminin_IV"/>
</dbReference>
<feature type="domain" description="Laminin IV type A" evidence="8">
    <location>
        <begin position="2746"/>
        <end position="2957"/>
    </location>
</feature>
<keyword evidence="5" id="KW-0106">Calcium</keyword>
<dbReference type="GeneID" id="20654386"/>
<keyword evidence="6" id="KW-1015">Disulfide bond</keyword>
<dbReference type="PANTHER" id="PTHR19277">
    <property type="entry name" value="PENTRAXIN"/>
    <property type="match status" value="1"/>
</dbReference>
<gene>
    <name evidence="9" type="ORF">PHYSODRAFT_473655</name>
</gene>
<dbReference type="RefSeq" id="XP_009514500.1">
    <property type="nucleotide sequence ID" value="XM_009516205.1"/>
</dbReference>
<dbReference type="Proteomes" id="UP000002640">
    <property type="component" value="Unassembled WGS sequence"/>
</dbReference>
<dbReference type="Pfam" id="PF00052">
    <property type="entry name" value="Laminin_B"/>
    <property type="match status" value="1"/>
</dbReference>
<evidence type="ECO:0000256" key="3">
    <source>
        <dbReference type="ARBA" id="ARBA00022729"/>
    </source>
</evidence>
<dbReference type="OMA" id="WKLCYRF"/>
<dbReference type="InterPro" id="IPR051360">
    <property type="entry name" value="Neuronal_Pentraxin_Related"/>
</dbReference>
<dbReference type="Gene3D" id="2.60.120.200">
    <property type="match status" value="1"/>
</dbReference>
<keyword evidence="10" id="KW-1185">Reference proteome</keyword>
<proteinExistence type="predicted"/>
<evidence type="ECO:0000256" key="1">
    <source>
        <dbReference type="ARBA" id="ARBA00001913"/>
    </source>
</evidence>
<evidence type="ECO:0000259" key="8">
    <source>
        <dbReference type="PROSITE" id="PS51115"/>
    </source>
</evidence>
<dbReference type="Pfam" id="PF13385">
    <property type="entry name" value="Laminin_G_3"/>
    <property type="match status" value="1"/>
</dbReference>
<dbReference type="KEGG" id="psoj:PHYSODRAFT_473655"/>
<name>G4YP91_PHYSP</name>
<reference evidence="9 10" key="1">
    <citation type="journal article" date="2006" name="Science">
        <title>Phytophthora genome sequences uncover evolutionary origins and mechanisms of pathogenesis.</title>
        <authorList>
            <person name="Tyler B.M."/>
            <person name="Tripathy S."/>
            <person name="Zhang X."/>
            <person name="Dehal P."/>
            <person name="Jiang R.H."/>
            <person name="Aerts A."/>
            <person name="Arredondo F.D."/>
            <person name="Baxter L."/>
            <person name="Bensasson D."/>
            <person name="Beynon J.L."/>
            <person name="Chapman J."/>
            <person name="Damasceno C.M."/>
            <person name="Dorrance A.E."/>
            <person name="Dou D."/>
            <person name="Dickerman A.W."/>
            <person name="Dubchak I.L."/>
            <person name="Garbelotto M."/>
            <person name="Gijzen M."/>
            <person name="Gordon S.G."/>
            <person name="Govers F."/>
            <person name="Grunwald N.J."/>
            <person name="Huang W."/>
            <person name="Ivors K.L."/>
            <person name="Jones R.W."/>
            <person name="Kamoun S."/>
            <person name="Krampis K."/>
            <person name="Lamour K.H."/>
            <person name="Lee M.K."/>
            <person name="McDonald W.H."/>
            <person name="Medina M."/>
            <person name="Meijer H.J."/>
            <person name="Nordberg E.K."/>
            <person name="Maclean D.J."/>
            <person name="Ospina-Giraldo M.D."/>
            <person name="Morris P.F."/>
            <person name="Phuntumart V."/>
            <person name="Putnam N.H."/>
            <person name="Rash S."/>
            <person name="Rose J.K."/>
            <person name="Sakihama Y."/>
            <person name="Salamov A.A."/>
            <person name="Savidor A."/>
            <person name="Scheuring C.F."/>
            <person name="Smith B.M."/>
            <person name="Sobral B.W."/>
            <person name="Terry A."/>
            <person name="Torto-Alalibo T.A."/>
            <person name="Win J."/>
            <person name="Xu Z."/>
            <person name="Zhang H."/>
            <person name="Grigoriev I.V."/>
            <person name="Rokhsar D.S."/>
            <person name="Boore J.L."/>
        </authorList>
    </citation>
    <scope>NUCLEOTIDE SEQUENCE [LARGE SCALE GENOMIC DNA]</scope>
    <source>
        <strain evidence="9 10">P6497</strain>
    </source>
</reference>
<sequence>MNVDVPTNGYVVFEASSDYALSGSIVLEDPLLSSTWSGEISGQSVKFQALSGYTAGQHSVQVKFLQNPGASTTGAFTVSTTDADGFILESASCGGVVIVPGSITDAVLTPQLPHPGIASRVDISFTASAGLAKDSLLAIYLPAGEYDAAVSVISVEVAAPSSLTATASWNSTTSTILILLTSSTMIPHGAAVNFQVTALDLPQSVRAASSSGMIASWNAKGLQLDDVSSITLSAITAVQGLPCTWATETPNPGITSNVLVTLKTNGMIPVGGTISLSLPSSDFSASSAGNLPLVVFKSPSSVVGAASWNATTASLDIFIANDSIPAYKAGVQVKIVKLDTPGSVRLASRLPATLTTFDPLGIEIDGPSTLQLDAITAGYILGSRIWTAVNAVAGVTSDQTIEFFISGKMDPGGTFEFTLPDTQWNMAATGLATFTSPNLGAVGSVVWDEPTLMMTVTLTGTVSLPAYTGVTLVIQDVTNPPKETWINNAYLTTRAADGSIIDGPDTISVLTISRGALTGAKSWTSVTTASASMQSDQLLSFTLSGALPSGSIIVTTLPPGGWRMINSASVAVSFSLPASGATVQSAVWSADSYELCIVTAGSLSEGTSVELLVAGMMNPYSNADPGVCTVLTMLADSGVVDESKDVVVNAIVSEQLPTNGSWASAIATPGVLSSQTLMFTTGGKLEPGAAFCITMEDTWTRMASTIATLTLAGSTQTSSLTLTVDKTTGTFCMQTAVAIDQETDVNIALTDILSPESVRPERMASLLIESHLGGSVNTGFVRINAITAGMLTGPLTWQTVVYSPGPVAGLRTSANLALKTRGQIAAGGFIQVELPFEWVLASTCQANFIHPSVLGTASCSQNNISILLSDPLVEATDLNISFAGVYNPSLVMPEGVASARTLAADGGEIDVTNSIITGAITSAVTGITNSGDHLVAVVGVAKTFRFEGSATAENDVVKFVDASTTSDANCGTSTTGQSDVGGVGVKYLSADLDVAVKFTQSSPDGKPFAICYKFGDNPFKLYSALSLTVKEVKSVTTDVGFPDIAVADFVKTWSFGGNGIMAGDQVRWIDLDVAKSAAYILNPPDCLDTSTLAKLAPPDSGTLSAPEDDYTRVIQAGLGSSFAFSVESSRKTYCLCYKFGNEPFTVYPSIKVQVNHLRSVAAQSTGSDTVAVVNAPKSFAFSGDGVFLNDRLYFVQLGSVSSCAESNNDTSLQLTHMINDQEQGTLFIDANLVTEVNFDAAAAGMIVVPCYQFRMEPHQLYQDIRLTVKMVTRYTGTLGSPQLAVAEVAEPLTFLGYGLDDGDQVRWILHGEEDCESSLASMMEPATLEVIDTITLDKNSAALFNFTTTQSDFNPLLCYKFGEENFKLYPSISIAIGTIRGKSPLTGAKEVAVATSRKNFTVLGTNMAEGDRVGWTTVIDSPTPCTNLSLLVPNPLNTDNDYLSYMTDSNTFGVALSTLSSGKRVYLCYGYGQEPFKLFTRLYLDVKSITNMRALVASPNVAVAGALKTFLFDGDGVATGDFAKFVSSNSSDCTTPGVTLLNVIKEYDDYDEMAMYLYEISGVTTTGSFQVSSDSRSAGLDRALCYRFGVEPFVFYDNFRVDVKTIWALNQFDTNAGGQDDVVVVNEPKRMTIDGVGIGVKDSLKFVNATSDGSDSDCNDLPAQGQTGKQPLVSADLTVWLPFDSGSNGGTWTLCYKFDDEPYRLYPTVTIAVKEITALLDDTFQDIAGLGSVATIGHRKQWKPVGSGIMAGDVVKIVPQSVTASADCGVADANIAVGTSVMTVGAKLIFSGIISAFPASTTDVYHLCYQFQDEPFTYVRDFTLTTYGITGLDRSVVLVSASTVAQISGFRVSDTDEMGWTTSTTNCSSMLGRTDVSGAKAVVQFSESFSQLYFCYSFNRQPFDIFKTVTLSVVKAEIWTPQTVSIIADQTTELDVSGTFGVTQGTDQIAWVPSDAVDCSDDTVAKYANIMQTSVKSATKSQTIVPRAGGAAFSAKYVAPSSDSGVTATDSFSSWKLCYRFGTTPSFLMFGNVLCTVLNIVHVQLLSMEPTSTGAVMKFEFDGVGMQDFDSAKWVDATAASTDADCNLLPAIGGSRTSDIVNSRASFTFAEQSSAMALCYKFLGHAFKLYTNIPIQSSAASTTSIGQSISGAVTSSYDEEAAAAASDHFTASRDVATVSLTLDKDISEIPAGSNAEAAFKASFTATLATSLGIDASRIQITGLVAGSVIVNFQLLSSDNAADPSVTEALQDLHAQLMDSGSALLTSNTVAVKNPATALSVTLSSLPAPATSSMAIQALGYQSNGLFSFVRSIYSVTEKSSRLVIPVLRLQGATSVVSITVQIQSAGTSAILDKDYAFSTSATFDSTLKLIHLRFDIGDVLQTIELDLLDNNVKEAHFKTLSLALLAPQTTGASLGSTKETVVRIYDYDDGAPLVRSSFSLDATDMSEQREPLQGWQVVANGASPLRIDANAVFAVDDVFGEAEYNQKCDLAAPTGVCSYACELGGGLTTTDGLDSSYNTLVLDGDDFAASMDGISSFPSEAFTVSLWVKTSQTGPGACFYSYAVSSVTASAVPLALCNPSNVQLFINAESDASGLSTFVNVSDNTWHFLAVTWNTEDGRVRVFDNGMLVFDGGPYRQGKTIEPNGFFVAGQLVLSSALRPPCVAGAEVSAQSASFGAGGNPVSLTSTTEDVSCDVVAGTGFKGQIQHVHVWSRVLARSELLGELAWPLRVVSNGLVLGWNFDSSFLLLQGRVVNDLSMQGQEQKNLGVLHCSTGNTSTLQLASTSSGTNSTGTDSVGSCLLHGAVPRLDAAFPCGPVFSNVWHFSAPAAFTGKLASAYGGRLQFRLLAPSFNGSPRPRRGQVSIFGFDSDGVATQVSVALGSFDLPSASRWTYYSIVLREDFGWITEPTAASLSSDEFQAVLATATALWIRGDIWGYDSTGPGQEVVYLNDVALYAR</sequence>
<evidence type="ECO:0000313" key="10">
    <source>
        <dbReference type="Proteomes" id="UP000002640"/>
    </source>
</evidence>
<evidence type="ECO:0000256" key="4">
    <source>
        <dbReference type="ARBA" id="ARBA00022737"/>
    </source>
</evidence>
<dbReference type="InterPro" id="IPR038081">
    <property type="entry name" value="CalX-like_sf"/>
</dbReference>
<dbReference type="InParanoid" id="G4YP91"/>
<evidence type="ECO:0000313" key="9">
    <source>
        <dbReference type="EMBL" id="EGZ27225.1"/>
    </source>
</evidence>
<dbReference type="InterPro" id="IPR013320">
    <property type="entry name" value="ConA-like_dom_sf"/>
</dbReference>
<protein>
    <recommendedName>
        <fullName evidence="8">Laminin IV type A domain-containing protein</fullName>
    </recommendedName>
</protein>
<organism evidence="9 10">
    <name type="scientific">Phytophthora sojae (strain P6497)</name>
    <name type="common">Soybean stem and root rot agent</name>
    <name type="synonym">Phytophthora megasperma f. sp. glycines</name>
    <dbReference type="NCBI Taxonomy" id="1094619"/>
    <lineage>
        <taxon>Eukaryota</taxon>
        <taxon>Sar</taxon>
        <taxon>Stramenopiles</taxon>
        <taxon>Oomycota</taxon>
        <taxon>Peronosporomycetes</taxon>
        <taxon>Peronosporales</taxon>
        <taxon>Peronosporaceae</taxon>
        <taxon>Phytophthora</taxon>
    </lineage>
</organism>
<dbReference type="PANTHER" id="PTHR19277:SF125">
    <property type="entry name" value="B6"/>
    <property type="match status" value="1"/>
</dbReference>
<comment type="cofactor">
    <cofactor evidence="1">
        <name>Ca(2+)</name>
        <dbReference type="ChEBI" id="CHEBI:29108"/>
    </cofactor>
</comment>
<keyword evidence="4" id="KW-0677">Repeat</keyword>
<keyword evidence="7" id="KW-0325">Glycoprotein</keyword>
<dbReference type="EMBL" id="JH159151">
    <property type="protein sequence ID" value="EGZ27225.1"/>
    <property type="molecule type" value="Genomic_DNA"/>
</dbReference>